<accession>A0A2T2XE55</accession>
<comment type="caution">
    <text evidence="2">The sequence shown here is derived from an EMBL/GenBank/DDBJ whole genome shotgun (WGS) entry which is preliminary data.</text>
</comment>
<feature type="transmembrane region" description="Helical" evidence="1">
    <location>
        <begin position="158"/>
        <end position="177"/>
    </location>
</feature>
<sequence length="183" mass="20184">MTKPRLTSKEITEHLTPPPGITIPPYPARRDRIYRTSLLVFTFFLAVVGVGYEVPIKWVGTVGHVGASVALLVAGWTFLVWLSNWRWLVRSLVIAGAVVAFFPSLSLLSWAFTLGASAIMAAKETHCFHFWAGRVIPWYALGVGLSLLVGMDHIIEGLLWLGMAGLWAALMAGRLRLPLFVID</sequence>
<feature type="transmembrane region" description="Helical" evidence="1">
    <location>
        <begin position="58"/>
        <end position="82"/>
    </location>
</feature>
<proteinExistence type="predicted"/>
<protein>
    <submittedName>
        <fullName evidence="2">Uncharacterized protein</fullName>
    </submittedName>
</protein>
<organism evidence="2 3">
    <name type="scientific">Sulfobacillus benefaciens</name>
    <dbReference type="NCBI Taxonomy" id="453960"/>
    <lineage>
        <taxon>Bacteria</taxon>
        <taxon>Bacillati</taxon>
        <taxon>Bacillota</taxon>
        <taxon>Clostridia</taxon>
        <taxon>Eubacteriales</taxon>
        <taxon>Clostridiales Family XVII. Incertae Sedis</taxon>
        <taxon>Sulfobacillus</taxon>
    </lineage>
</organism>
<feature type="transmembrane region" description="Helical" evidence="1">
    <location>
        <begin position="33"/>
        <end position="52"/>
    </location>
</feature>
<feature type="transmembrane region" description="Helical" evidence="1">
    <location>
        <begin position="94"/>
        <end position="122"/>
    </location>
</feature>
<name>A0A2T2XE55_9FIRM</name>
<feature type="transmembrane region" description="Helical" evidence="1">
    <location>
        <begin position="128"/>
        <end position="151"/>
    </location>
</feature>
<evidence type="ECO:0000256" key="1">
    <source>
        <dbReference type="SAM" id="Phobius"/>
    </source>
</evidence>
<keyword evidence="1" id="KW-0472">Membrane</keyword>
<gene>
    <name evidence="2" type="ORF">C7B46_12590</name>
</gene>
<keyword evidence="1" id="KW-1133">Transmembrane helix</keyword>
<evidence type="ECO:0000313" key="3">
    <source>
        <dbReference type="Proteomes" id="UP000242972"/>
    </source>
</evidence>
<reference evidence="2 3" key="1">
    <citation type="journal article" date="2014" name="BMC Genomics">
        <title>Comparison of environmental and isolate Sulfobacillus genomes reveals diverse carbon, sulfur, nitrogen, and hydrogen metabolisms.</title>
        <authorList>
            <person name="Justice N.B."/>
            <person name="Norman A."/>
            <person name="Brown C.T."/>
            <person name="Singh A."/>
            <person name="Thomas B.C."/>
            <person name="Banfield J.F."/>
        </authorList>
    </citation>
    <scope>NUCLEOTIDE SEQUENCE [LARGE SCALE GENOMIC DNA]</scope>
    <source>
        <strain evidence="2">AMDSBA4</strain>
    </source>
</reference>
<keyword evidence="1" id="KW-0812">Transmembrane</keyword>
<dbReference type="AlphaFoldDB" id="A0A2T2XE55"/>
<evidence type="ECO:0000313" key="2">
    <source>
        <dbReference type="EMBL" id="PSR32804.1"/>
    </source>
</evidence>
<dbReference type="EMBL" id="PXYW01000031">
    <property type="protein sequence ID" value="PSR32804.1"/>
    <property type="molecule type" value="Genomic_DNA"/>
</dbReference>
<dbReference type="Proteomes" id="UP000242972">
    <property type="component" value="Unassembled WGS sequence"/>
</dbReference>